<reference evidence="5" key="1">
    <citation type="journal article" date="2021" name="PeerJ">
        <title>Extensive microbial diversity within the chicken gut microbiome revealed by metagenomics and culture.</title>
        <authorList>
            <person name="Gilroy R."/>
            <person name="Ravi A."/>
            <person name="Getino M."/>
            <person name="Pursley I."/>
            <person name="Horton D.L."/>
            <person name="Alikhan N.F."/>
            <person name="Baker D."/>
            <person name="Gharbi K."/>
            <person name="Hall N."/>
            <person name="Watson M."/>
            <person name="Adriaenssens E.M."/>
            <person name="Foster-Nyarko E."/>
            <person name="Jarju S."/>
            <person name="Secka A."/>
            <person name="Antonio M."/>
            <person name="Oren A."/>
            <person name="Chaudhuri R.R."/>
            <person name="La Ragione R."/>
            <person name="Hildebrand F."/>
            <person name="Pallen M.J."/>
        </authorList>
    </citation>
    <scope>NUCLEOTIDE SEQUENCE</scope>
    <source>
        <strain evidence="5">CHK171-7178</strain>
    </source>
</reference>
<evidence type="ECO:0000259" key="4">
    <source>
        <dbReference type="Pfam" id="PF24850"/>
    </source>
</evidence>
<reference evidence="5" key="2">
    <citation type="submission" date="2021-09" db="EMBL/GenBank/DDBJ databases">
        <authorList>
            <person name="Gilroy R."/>
        </authorList>
    </citation>
    <scope>NUCLEOTIDE SEQUENCE</scope>
    <source>
        <strain evidence="5">CHK171-7178</strain>
    </source>
</reference>
<evidence type="ECO:0000313" key="6">
    <source>
        <dbReference type="Proteomes" id="UP000698173"/>
    </source>
</evidence>
<comment type="function">
    <text evidence="2">Involved in bacillithiol (BSH) biosynthesis. May catalyze the last step of the pathway, the addition of cysteine to glucosamine malate (GlcN-Mal) to generate BSH.</text>
</comment>
<accession>A0A921FXY2</accession>
<dbReference type="EMBL" id="DYWT01000060">
    <property type="protein sequence ID" value="HJF30892.1"/>
    <property type="molecule type" value="Genomic_DNA"/>
</dbReference>
<feature type="domain" description="Bacillithiol biosynthesis BshC C-terminal coiled-coil" evidence="4">
    <location>
        <begin position="379"/>
        <end position="538"/>
    </location>
</feature>
<sequence>MELEANALQEKNKVMQSYTSDKEFLHTFFDYENEESSYSERLEELAGRTFERRQLAETIRSFMEPFGISASAYKHIDELAENAVAVIGGQQAGILTGPLYSVHKAITVILLAKKQREKLGIPVVPVFWVAGEDHDLNEINHVYTEMEGRATKHQYRENFVLKLMASEAEYDKQLMASLVKDIFGKFGETAYTKDLLDEVLDAIEQEETFTQFFVRLMNGLFKEEGLLFIDSASRQLRVLEKSYFALLIEESAQLAEEISNKEELFAEKGFGSPLGAESDAANLFYIHDTGRVLLSRKDGYFVNDSSGLRFSKADMLRIAEEEPWLLSNNVATRPLMQDMVFPVLAFVGGPGEIAYWAVLKEAFHHLDMKMPIIVPRMSMTLVTPQVKHALDEKSLTVDDVMSGAVFTAREQFVSGLQDERFDSVLDETEKILGQQYEKIAEYADQQGPMMQELLEKNLLFHTKQLNYLKGKAEEAVLLKHDAALRTFAILEGELFPEGVLQERLYTPYTYLNSYGPTLIQDLLKLPLEMDGTHKIIYL</sequence>
<dbReference type="HAMAP" id="MF_01867">
    <property type="entry name" value="BshC"/>
    <property type="match status" value="1"/>
</dbReference>
<evidence type="ECO:0000259" key="3">
    <source>
        <dbReference type="Pfam" id="PF10079"/>
    </source>
</evidence>
<proteinExistence type="inferred from homology"/>
<dbReference type="Pfam" id="PF24850">
    <property type="entry name" value="CC_BshC"/>
    <property type="match status" value="1"/>
</dbReference>
<organism evidence="5 6">
    <name type="scientific">Sporosarcina psychrophila</name>
    <name type="common">Bacillus psychrophilus</name>
    <dbReference type="NCBI Taxonomy" id="1476"/>
    <lineage>
        <taxon>Bacteria</taxon>
        <taxon>Bacillati</taxon>
        <taxon>Bacillota</taxon>
        <taxon>Bacilli</taxon>
        <taxon>Bacillales</taxon>
        <taxon>Caryophanaceae</taxon>
        <taxon>Sporosarcina</taxon>
    </lineage>
</organism>
<gene>
    <name evidence="2 5" type="primary">bshC</name>
    <name evidence="5" type="ORF">K8V56_03815</name>
</gene>
<evidence type="ECO:0000256" key="2">
    <source>
        <dbReference type="HAMAP-Rule" id="MF_01867"/>
    </source>
</evidence>
<keyword evidence="1 2" id="KW-0436">Ligase</keyword>
<dbReference type="Pfam" id="PF10079">
    <property type="entry name" value="Rossmann-like_BshC"/>
    <property type="match status" value="1"/>
</dbReference>
<evidence type="ECO:0000313" key="5">
    <source>
        <dbReference type="EMBL" id="HJF30892.1"/>
    </source>
</evidence>
<comment type="caution">
    <text evidence="5">The sequence shown here is derived from an EMBL/GenBank/DDBJ whole genome shotgun (WGS) entry which is preliminary data.</text>
</comment>
<dbReference type="NCBIfam" id="TIGR03998">
    <property type="entry name" value="thiol_BshC"/>
    <property type="match status" value="1"/>
</dbReference>
<feature type="domain" description="Bacillithiol biosynthesis BshC N-terminal Rossmann-like" evidence="3">
    <location>
        <begin position="1"/>
        <end position="377"/>
    </location>
</feature>
<dbReference type="AlphaFoldDB" id="A0A921FXY2"/>
<dbReference type="Proteomes" id="UP000698173">
    <property type="component" value="Unassembled WGS sequence"/>
</dbReference>
<dbReference type="PIRSF" id="PIRSF012535">
    <property type="entry name" value="UCP012535"/>
    <property type="match status" value="1"/>
</dbReference>
<dbReference type="EC" id="6.-.-.-" evidence="2"/>
<evidence type="ECO:0000256" key="1">
    <source>
        <dbReference type="ARBA" id="ARBA00022598"/>
    </source>
</evidence>
<dbReference type="InterPro" id="IPR055399">
    <property type="entry name" value="CC_BshC"/>
</dbReference>
<comment type="similarity">
    <text evidence="2">Belongs to the BshC family.</text>
</comment>
<name>A0A921FXY2_SPOPS</name>
<dbReference type="GO" id="GO:0016874">
    <property type="term" value="F:ligase activity"/>
    <property type="evidence" value="ECO:0007669"/>
    <property type="project" value="UniProtKB-UniRule"/>
</dbReference>
<dbReference type="InterPro" id="IPR055398">
    <property type="entry name" value="Rossmann-like_BshC"/>
</dbReference>
<protein>
    <recommendedName>
        <fullName evidence="2">Putative cysteine ligase BshC</fullName>
        <ecNumber evidence="2">6.-.-.-</ecNumber>
    </recommendedName>
</protein>
<dbReference type="InterPro" id="IPR011199">
    <property type="entry name" value="Bacillithiol_biosynth_BshC"/>
</dbReference>